<keyword evidence="1" id="KW-1185">Reference proteome</keyword>
<name>A0ABM3R6P9_SPIOL</name>
<gene>
    <name evidence="2" type="primary">LOC110800832</name>
</gene>
<protein>
    <submittedName>
        <fullName evidence="2">Uncharacterized protein isoform X1</fullName>
    </submittedName>
</protein>
<proteinExistence type="predicted"/>
<dbReference type="Proteomes" id="UP000813463">
    <property type="component" value="Chromosome 1"/>
</dbReference>
<dbReference type="RefSeq" id="XP_056691289.1">
    <property type="nucleotide sequence ID" value="XM_056835311.1"/>
</dbReference>
<organism evidence="1 2">
    <name type="scientific">Spinacia oleracea</name>
    <name type="common">Spinach</name>
    <dbReference type="NCBI Taxonomy" id="3562"/>
    <lineage>
        <taxon>Eukaryota</taxon>
        <taxon>Viridiplantae</taxon>
        <taxon>Streptophyta</taxon>
        <taxon>Embryophyta</taxon>
        <taxon>Tracheophyta</taxon>
        <taxon>Spermatophyta</taxon>
        <taxon>Magnoliopsida</taxon>
        <taxon>eudicotyledons</taxon>
        <taxon>Gunneridae</taxon>
        <taxon>Pentapetalae</taxon>
        <taxon>Caryophyllales</taxon>
        <taxon>Chenopodiaceae</taxon>
        <taxon>Chenopodioideae</taxon>
        <taxon>Anserineae</taxon>
        <taxon>Spinacia</taxon>
    </lineage>
</organism>
<accession>A0ABM3R6P9</accession>
<dbReference type="GeneID" id="110800832"/>
<reference evidence="1" key="1">
    <citation type="journal article" date="2021" name="Nat. Commun.">
        <title>Genomic analyses provide insights into spinach domestication and the genetic basis of agronomic traits.</title>
        <authorList>
            <person name="Cai X."/>
            <person name="Sun X."/>
            <person name="Xu C."/>
            <person name="Sun H."/>
            <person name="Wang X."/>
            <person name="Ge C."/>
            <person name="Zhang Z."/>
            <person name="Wang Q."/>
            <person name="Fei Z."/>
            <person name="Jiao C."/>
            <person name="Wang Q."/>
        </authorList>
    </citation>
    <scope>NUCLEOTIDE SEQUENCE [LARGE SCALE GENOMIC DNA]</scope>
    <source>
        <strain evidence="1">cv. Varoflay</strain>
    </source>
</reference>
<evidence type="ECO:0000313" key="1">
    <source>
        <dbReference type="Proteomes" id="UP000813463"/>
    </source>
</evidence>
<evidence type="ECO:0000313" key="2">
    <source>
        <dbReference type="RefSeq" id="XP_056691289.1"/>
    </source>
</evidence>
<reference evidence="2" key="2">
    <citation type="submission" date="2025-08" db="UniProtKB">
        <authorList>
            <consortium name="RefSeq"/>
        </authorList>
    </citation>
    <scope>IDENTIFICATION</scope>
    <source>
        <tissue evidence="2">Leaf</tissue>
    </source>
</reference>
<sequence>MDGETYHNPLRGDDLRWWRFRWQRFLFPVVLFRRNFEFQGLFLMMGIGIHQLKRCKFDKCDLCQPSCEKLNQKKGRLQTLINTDQHLKPLQEDPDHCQLEIF</sequence>